<proteinExistence type="predicted"/>
<dbReference type="GO" id="GO:1901137">
    <property type="term" value="P:carbohydrate derivative biosynthetic process"/>
    <property type="evidence" value="ECO:0007669"/>
    <property type="project" value="UniProtKB-ARBA"/>
</dbReference>
<reference evidence="3" key="1">
    <citation type="submission" date="2024-07" db="EMBL/GenBank/DDBJ databases">
        <title>Two chromosome-level genome assemblies of Korean endemic species Abeliophyllum distichum and Forsythia ovata (Oleaceae).</title>
        <authorList>
            <person name="Jang H."/>
        </authorList>
    </citation>
    <scope>NUCLEOTIDE SEQUENCE [LARGE SCALE GENOMIC DNA]</scope>
</reference>
<evidence type="ECO:0000313" key="2">
    <source>
        <dbReference type="EMBL" id="KAL2559596.1"/>
    </source>
</evidence>
<dbReference type="InterPro" id="IPR001079">
    <property type="entry name" value="Galectin_CRD"/>
</dbReference>
<dbReference type="EMBL" id="JBFOLJ010000001">
    <property type="protein sequence ID" value="KAL2559596.1"/>
    <property type="molecule type" value="Genomic_DNA"/>
</dbReference>
<dbReference type="AlphaFoldDB" id="A0ABD1XCV8"/>
<dbReference type="Pfam" id="PF00337">
    <property type="entry name" value="Gal-bind_lectin"/>
    <property type="match status" value="1"/>
</dbReference>
<name>A0ABD1XCV8_9LAMI</name>
<feature type="domain" description="Galectin" evidence="1">
    <location>
        <begin position="2"/>
        <end position="102"/>
    </location>
</feature>
<accession>A0ABD1XCV8</accession>
<evidence type="ECO:0000313" key="3">
    <source>
        <dbReference type="Proteomes" id="UP001604277"/>
    </source>
</evidence>
<dbReference type="InterPro" id="IPR013320">
    <property type="entry name" value="ConA-like_dom_sf"/>
</dbReference>
<sequence>MIEQNTCCRMQWGSAQRCEGWKSRADEETVDGQVKCEKWIRDDDSRSEESKATWWLKRLIGRTKMVTVDWPYPFVQGKLIVLTLSAGLERYHINVDGRHGFTLEDATGLFLNGYVDVHSIFAASLPTSHPSFAPQRNLELSTKWQAQPLPTGPVELFIGILSTGNHFAERMAVRKSSMQHGLINSSNFVASFFVAMERIRNEWEISVETPF</sequence>
<protein>
    <submittedName>
        <fullName evidence="2">Beta-1</fullName>
    </submittedName>
</protein>
<dbReference type="SUPFAM" id="SSF49899">
    <property type="entry name" value="Concanavalin A-like lectins/glucanases"/>
    <property type="match status" value="1"/>
</dbReference>
<comment type="caution">
    <text evidence="2">The sequence shown here is derived from an EMBL/GenBank/DDBJ whole genome shotgun (WGS) entry which is preliminary data.</text>
</comment>
<keyword evidence="3" id="KW-1185">Reference proteome</keyword>
<dbReference type="Gene3D" id="2.60.120.200">
    <property type="match status" value="1"/>
</dbReference>
<organism evidence="2 3">
    <name type="scientific">Forsythia ovata</name>
    <dbReference type="NCBI Taxonomy" id="205694"/>
    <lineage>
        <taxon>Eukaryota</taxon>
        <taxon>Viridiplantae</taxon>
        <taxon>Streptophyta</taxon>
        <taxon>Embryophyta</taxon>
        <taxon>Tracheophyta</taxon>
        <taxon>Spermatophyta</taxon>
        <taxon>Magnoliopsida</taxon>
        <taxon>eudicotyledons</taxon>
        <taxon>Gunneridae</taxon>
        <taxon>Pentapetalae</taxon>
        <taxon>asterids</taxon>
        <taxon>lamiids</taxon>
        <taxon>Lamiales</taxon>
        <taxon>Oleaceae</taxon>
        <taxon>Forsythieae</taxon>
        <taxon>Forsythia</taxon>
    </lineage>
</organism>
<evidence type="ECO:0000259" key="1">
    <source>
        <dbReference type="Pfam" id="PF00337"/>
    </source>
</evidence>
<dbReference type="Proteomes" id="UP001604277">
    <property type="component" value="Unassembled WGS sequence"/>
</dbReference>
<gene>
    <name evidence="2" type="ORF">Fot_04335</name>
</gene>